<reference evidence="2" key="1">
    <citation type="submission" date="2021-07" db="EMBL/GenBank/DDBJ databases">
        <authorList>
            <person name="Branca A.L. A."/>
        </authorList>
    </citation>
    <scope>NUCLEOTIDE SEQUENCE</scope>
</reference>
<evidence type="ECO:0000259" key="1">
    <source>
        <dbReference type="PROSITE" id="PS50181"/>
    </source>
</evidence>
<accession>A0A9W4IRV2</accession>
<feature type="domain" description="F-box" evidence="1">
    <location>
        <begin position="1"/>
        <end position="47"/>
    </location>
</feature>
<evidence type="ECO:0000313" key="3">
    <source>
        <dbReference type="Proteomes" id="UP001152649"/>
    </source>
</evidence>
<dbReference type="OrthoDB" id="270584at2759"/>
<sequence length="496" mass="57243">MLNLPIELVNKTCSYLEQPEWAALRLSCRSLYAKSLDAFADRYFKSICFIATSEGIRQLEELTNNETIRERVRQLWMIPTVFEGHHGWSLDQFCNSPYREPLSHLRENDDVLVARYATYQAIKADNLALLESDTFGSRLHACFASLRNLESVGLTHYATAFLLDIRQTEVRCLGLQKLKNQVQYVHQHSTFNRLRWHQAGKVNSLALSRMLQGLHNSNPKITTLNTCGANCCGSTSPILPLTREQYDSLLPKLEDLEKLHICICYAEDDLNYTPNSITYIDLLISVAPRLKRLVFSQWYRAPRDLEARYFSELSQSIRFTRLKELHLHWIQIRLESFKSFLNTTKGTMVSLSLDLVSLQPSALPSTDYGPTCWRLLWDFLQAEMSLKRCYMGQLGYRRRKVMIQGPDELAEPTYTATFNADVNGICFNDWIGQLKPIVSEKLDFTIRRYPGLQPTKPPKATEPFPNTHFQNYFLRMDGMHLLQTLKYTSDAPDPAD</sequence>
<protein>
    <recommendedName>
        <fullName evidence="1">F-box domain-containing protein</fullName>
    </recommendedName>
</protein>
<dbReference type="EMBL" id="CAJVPG010000111">
    <property type="protein sequence ID" value="CAG8354463.1"/>
    <property type="molecule type" value="Genomic_DNA"/>
</dbReference>
<dbReference type="AlphaFoldDB" id="A0A9W4IRV2"/>
<gene>
    <name evidence="2" type="ORF">PSALAMII_LOCUS3332</name>
</gene>
<proteinExistence type="predicted"/>
<dbReference type="InterPro" id="IPR001810">
    <property type="entry name" value="F-box_dom"/>
</dbReference>
<evidence type="ECO:0000313" key="2">
    <source>
        <dbReference type="EMBL" id="CAG8354463.1"/>
    </source>
</evidence>
<comment type="caution">
    <text evidence="2">The sequence shown here is derived from an EMBL/GenBank/DDBJ whole genome shotgun (WGS) entry which is preliminary data.</text>
</comment>
<name>A0A9W4IRV2_9EURO</name>
<dbReference type="Proteomes" id="UP001152649">
    <property type="component" value="Unassembled WGS sequence"/>
</dbReference>
<organism evidence="2 3">
    <name type="scientific">Penicillium salamii</name>
    <dbReference type="NCBI Taxonomy" id="1612424"/>
    <lineage>
        <taxon>Eukaryota</taxon>
        <taxon>Fungi</taxon>
        <taxon>Dikarya</taxon>
        <taxon>Ascomycota</taxon>
        <taxon>Pezizomycotina</taxon>
        <taxon>Eurotiomycetes</taxon>
        <taxon>Eurotiomycetidae</taxon>
        <taxon>Eurotiales</taxon>
        <taxon>Aspergillaceae</taxon>
        <taxon>Penicillium</taxon>
    </lineage>
</organism>
<keyword evidence="3" id="KW-1185">Reference proteome</keyword>
<dbReference type="PROSITE" id="PS50181">
    <property type="entry name" value="FBOX"/>
    <property type="match status" value="1"/>
</dbReference>